<dbReference type="Proteomes" id="UP000483820">
    <property type="component" value="Chromosome II"/>
</dbReference>
<proteinExistence type="predicted"/>
<dbReference type="EMBL" id="WUAV01000002">
    <property type="protein sequence ID" value="KAF1768130.1"/>
    <property type="molecule type" value="Genomic_DNA"/>
</dbReference>
<name>A0A6A5HIX6_CAERE</name>
<evidence type="ECO:0000313" key="3">
    <source>
        <dbReference type="Proteomes" id="UP000483820"/>
    </source>
</evidence>
<keyword evidence="1" id="KW-0175">Coiled coil</keyword>
<dbReference type="GeneID" id="9817464"/>
<dbReference type="KEGG" id="crq:GCK72_008092"/>
<comment type="caution">
    <text evidence="2">The sequence shown here is derived from an EMBL/GenBank/DDBJ whole genome shotgun (WGS) entry which is preliminary data.</text>
</comment>
<evidence type="ECO:0000256" key="1">
    <source>
        <dbReference type="SAM" id="Coils"/>
    </source>
</evidence>
<accession>A0A6A5HIX6</accession>
<dbReference type="CTD" id="9817464"/>
<evidence type="ECO:0000313" key="2">
    <source>
        <dbReference type="EMBL" id="KAF1768130.1"/>
    </source>
</evidence>
<feature type="coiled-coil region" evidence="1">
    <location>
        <begin position="56"/>
        <end position="101"/>
    </location>
</feature>
<organism evidence="2 3">
    <name type="scientific">Caenorhabditis remanei</name>
    <name type="common">Caenorhabditis vulgaris</name>
    <dbReference type="NCBI Taxonomy" id="31234"/>
    <lineage>
        <taxon>Eukaryota</taxon>
        <taxon>Metazoa</taxon>
        <taxon>Ecdysozoa</taxon>
        <taxon>Nematoda</taxon>
        <taxon>Chromadorea</taxon>
        <taxon>Rhabditida</taxon>
        <taxon>Rhabditina</taxon>
        <taxon>Rhabditomorpha</taxon>
        <taxon>Rhabditoidea</taxon>
        <taxon>Rhabditidae</taxon>
        <taxon>Peloderinae</taxon>
        <taxon>Caenorhabditis</taxon>
    </lineage>
</organism>
<dbReference type="RefSeq" id="XP_053590833.1">
    <property type="nucleotide sequence ID" value="XM_053726639.1"/>
</dbReference>
<reference evidence="2 3" key="1">
    <citation type="submission" date="2019-12" db="EMBL/GenBank/DDBJ databases">
        <title>Chromosome-level assembly of the Caenorhabditis remanei genome.</title>
        <authorList>
            <person name="Teterina A.A."/>
            <person name="Willis J.H."/>
            <person name="Phillips P.C."/>
        </authorList>
    </citation>
    <scope>NUCLEOTIDE SEQUENCE [LARGE SCALE GENOMIC DNA]</scope>
    <source>
        <strain evidence="2 3">PX506</strain>
        <tissue evidence="2">Whole organism</tissue>
    </source>
</reference>
<gene>
    <name evidence="2" type="ORF">GCK72_008092</name>
</gene>
<sequence>MLLFKTENGVRRDLARRQEHNLRMAENEKERNLLKYESDVSTESAAAIRAIADQRNVELKNIRESARQEINDLDSQILNEAMKTSEQIVQLEKKAENEINQKLTILEKEKLTERMEWKRKAQEAEHSHVQNQQILKELCRNVDETEISECQKTKELQIKLVQEEAAKDEEYTVEFQNVEKQNMDKKKEAMEEKHQLAIRHNEEVDYQSINF</sequence>
<dbReference type="AlphaFoldDB" id="A0A6A5HIX6"/>
<protein>
    <submittedName>
        <fullName evidence="2">Uncharacterized protein</fullName>
    </submittedName>
</protein>